<dbReference type="EMBL" id="DAASTS010000019">
    <property type="protein sequence ID" value="HAE6987800.1"/>
    <property type="molecule type" value="Genomic_DNA"/>
</dbReference>
<reference evidence="1" key="2">
    <citation type="submission" date="2018-07" db="EMBL/GenBank/DDBJ databases">
        <authorList>
            <consortium name="NCBI Pathogen Detection Project"/>
        </authorList>
    </citation>
    <scope>NUCLEOTIDE SEQUENCE</scope>
    <source>
        <strain evidence="1">ATCC 9150</strain>
    </source>
</reference>
<protein>
    <submittedName>
        <fullName evidence="1">Uncharacterized protein</fullName>
    </submittedName>
</protein>
<reference evidence="1" key="1">
    <citation type="journal article" date="2018" name="Genome Biol.">
        <title>SKESA: strategic k-mer extension for scrupulous assemblies.</title>
        <authorList>
            <person name="Souvorov A."/>
            <person name="Agarwala R."/>
            <person name="Lipman D.J."/>
        </authorList>
    </citation>
    <scope>NUCLEOTIDE SEQUENCE</scope>
    <source>
        <strain evidence="1">ATCC 9150</strain>
    </source>
</reference>
<dbReference type="AlphaFoldDB" id="A0A735JVE6"/>
<accession>A0A735JVE6</accession>
<gene>
    <name evidence="1" type="ORF">GNB70_003560</name>
</gene>
<organism evidence="1">
    <name type="scientific">Salmonella paratyphi A (strain ATCC 9150 / SARB42)</name>
    <dbReference type="NCBI Taxonomy" id="295319"/>
    <lineage>
        <taxon>Bacteria</taxon>
        <taxon>Pseudomonadati</taxon>
        <taxon>Pseudomonadota</taxon>
        <taxon>Gammaproteobacteria</taxon>
        <taxon>Enterobacterales</taxon>
        <taxon>Enterobacteriaceae</taxon>
        <taxon>Salmonella</taxon>
    </lineage>
</organism>
<proteinExistence type="predicted"/>
<evidence type="ECO:0000313" key="1">
    <source>
        <dbReference type="EMBL" id="HAE6987800.1"/>
    </source>
</evidence>
<name>A0A735JVE6_SALPA</name>
<comment type="caution">
    <text evidence="1">The sequence shown here is derived from an EMBL/GenBank/DDBJ whole genome shotgun (WGS) entry which is preliminary data.</text>
</comment>
<sequence>MPNRPRSFGCTRSQEPLTIMRMYPGLRHQEMWRVYCQAGVVRRNLFTPGFSRSDGHG</sequence>